<dbReference type="InterPro" id="IPR018490">
    <property type="entry name" value="cNMP-bd_dom_sf"/>
</dbReference>
<dbReference type="InterPro" id="IPR014710">
    <property type="entry name" value="RmlC-like_jellyroll"/>
</dbReference>
<dbReference type="Pfam" id="PF00027">
    <property type="entry name" value="cNMP_binding"/>
    <property type="match status" value="1"/>
</dbReference>
<evidence type="ECO:0000313" key="3">
    <source>
        <dbReference type="Proteomes" id="UP001601442"/>
    </source>
</evidence>
<dbReference type="RefSeq" id="WP_387392271.1">
    <property type="nucleotide sequence ID" value="NZ_JBIAMT010000002.1"/>
</dbReference>
<dbReference type="PROSITE" id="PS50042">
    <property type="entry name" value="CNMP_BINDING_3"/>
    <property type="match status" value="1"/>
</dbReference>
<dbReference type="InterPro" id="IPR000595">
    <property type="entry name" value="cNMP-bd_dom"/>
</dbReference>
<accession>A0ABW6NZW8</accession>
<dbReference type="SUPFAM" id="SSF51206">
    <property type="entry name" value="cAMP-binding domain-like"/>
    <property type="match status" value="1"/>
</dbReference>
<gene>
    <name evidence="2" type="ORF">ACFYU5_09575</name>
</gene>
<protein>
    <submittedName>
        <fullName evidence="2">Crp/Fnr family transcriptional regulator</fullName>
    </submittedName>
</protein>
<name>A0ABW6NZW8_9NOCA</name>
<evidence type="ECO:0000313" key="2">
    <source>
        <dbReference type="EMBL" id="MFF0496640.1"/>
    </source>
</evidence>
<dbReference type="Gene3D" id="2.60.120.10">
    <property type="entry name" value="Jelly Rolls"/>
    <property type="match status" value="1"/>
</dbReference>
<dbReference type="Proteomes" id="UP001601442">
    <property type="component" value="Unassembled WGS sequence"/>
</dbReference>
<comment type="caution">
    <text evidence="2">The sequence shown here is derived from an EMBL/GenBank/DDBJ whole genome shotgun (WGS) entry which is preliminary data.</text>
</comment>
<sequence length="174" mass="18814">MTAVEETTAEELSAFAPLATLDRGKLATLAHAGRNVRYPAGQRLITEGRRADRCWLIRSGCVGVDAALPGRDPVVVQTLGPGDLLGWSWLVPPYRWHFGAVTTEPVQAIEFDAARLAGIADTDPKFGYTLTLLLFEALVERLQATRARLLNLYRNPGEAAATAPLRMGESGGGW</sequence>
<organism evidence="2 3">
    <name type="scientific">Nocardia aobensis</name>
    <dbReference type="NCBI Taxonomy" id="257277"/>
    <lineage>
        <taxon>Bacteria</taxon>
        <taxon>Bacillati</taxon>
        <taxon>Actinomycetota</taxon>
        <taxon>Actinomycetes</taxon>
        <taxon>Mycobacteriales</taxon>
        <taxon>Nocardiaceae</taxon>
        <taxon>Nocardia</taxon>
    </lineage>
</organism>
<keyword evidence="3" id="KW-1185">Reference proteome</keyword>
<dbReference type="CDD" id="cd00038">
    <property type="entry name" value="CAP_ED"/>
    <property type="match status" value="1"/>
</dbReference>
<dbReference type="EMBL" id="JBIAMT010000002">
    <property type="protein sequence ID" value="MFF0496640.1"/>
    <property type="molecule type" value="Genomic_DNA"/>
</dbReference>
<proteinExistence type="predicted"/>
<dbReference type="SMART" id="SM00100">
    <property type="entry name" value="cNMP"/>
    <property type="match status" value="1"/>
</dbReference>
<feature type="domain" description="Cyclic nucleotide-binding" evidence="1">
    <location>
        <begin position="17"/>
        <end position="86"/>
    </location>
</feature>
<evidence type="ECO:0000259" key="1">
    <source>
        <dbReference type="PROSITE" id="PS50042"/>
    </source>
</evidence>
<reference evidence="2 3" key="1">
    <citation type="submission" date="2024-10" db="EMBL/GenBank/DDBJ databases">
        <title>The Natural Products Discovery Center: Release of the First 8490 Sequenced Strains for Exploring Actinobacteria Biosynthetic Diversity.</title>
        <authorList>
            <person name="Kalkreuter E."/>
            <person name="Kautsar S.A."/>
            <person name="Yang D."/>
            <person name="Bader C.D."/>
            <person name="Teijaro C.N."/>
            <person name="Fluegel L."/>
            <person name="Davis C.M."/>
            <person name="Simpson J.R."/>
            <person name="Lauterbach L."/>
            <person name="Steele A.D."/>
            <person name="Gui C."/>
            <person name="Meng S."/>
            <person name="Li G."/>
            <person name="Viehrig K."/>
            <person name="Ye F."/>
            <person name="Su P."/>
            <person name="Kiefer A.F."/>
            <person name="Nichols A."/>
            <person name="Cepeda A.J."/>
            <person name="Yan W."/>
            <person name="Fan B."/>
            <person name="Jiang Y."/>
            <person name="Adhikari A."/>
            <person name="Zheng C.-J."/>
            <person name="Schuster L."/>
            <person name="Cowan T.M."/>
            <person name="Smanski M.J."/>
            <person name="Chevrette M.G."/>
            <person name="De Carvalho L.P.S."/>
            <person name="Shen B."/>
        </authorList>
    </citation>
    <scope>NUCLEOTIDE SEQUENCE [LARGE SCALE GENOMIC DNA]</scope>
    <source>
        <strain evidence="2 3">NPDC004119</strain>
    </source>
</reference>